<evidence type="ECO:0000313" key="3">
    <source>
        <dbReference type="Proteomes" id="UP000007797"/>
    </source>
</evidence>
<organism evidence="2 3">
    <name type="scientific">Cavenderia fasciculata</name>
    <name type="common">Slime mold</name>
    <name type="synonym">Dictyostelium fasciculatum</name>
    <dbReference type="NCBI Taxonomy" id="261658"/>
    <lineage>
        <taxon>Eukaryota</taxon>
        <taxon>Amoebozoa</taxon>
        <taxon>Evosea</taxon>
        <taxon>Eumycetozoa</taxon>
        <taxon>Dictyostelia</taxon>
        <taxon>Acytosteliales</taxon>
        <taxon>Cavenderiaceae</taxon>
        <taxon>Cavenderia</taxon>
    </lineage>
</organism>
<evidence type="ECO:0000313" key="2">
    <source>
        <dbReference type="EMBL" id="EGG17062.1"/>
    </source>
</evidence>
<name>F4Q4Q3_CACFS</name>
<sequence>MTRIDRTINILPGWFSTFQHRDRQIHNMNTKQSSTTDERKQSNPSLLDLESKDTTLPSSTFILNNNNNNTNNANKSKPNIYRLPPSSLLSRVKDFMPKLKEANKQLQKQIENNEDVNIENVKEGETYISMDLSLGVLEHKDQLNENNLVIPNNNNNKKSIM</sequence>
<dbReference type="AlphaFoldDB" id="F4Q4Q3"/>
<proteinExistence type="predicted"/>
<dbReference type="InterPro" id="IPR027921">
    <property type="entry name" value="NOPCHAP1"/>
</dbReference>
<reference evidence="3" key="1">
    <citation type="journal article" date="2011" name="Genome Res.">
        <title>Phylogeny-wide analysis of social amoeba genomes highlights ancient origins for complex intercellular communication.</title>
        <authorList>
            <person name="Heidel A.J."/>
            <person name="Lawal H.M."/>
            <person name="Felder M."/>
            <person name="Schilde C."/>
            <person name="Helps N.R."/>
            <person name="Tunggal B."/>
            <person name="Rivero F."/>
            <person name="John U."/>
            <person name="Schleicher M."/>
            <person name="Eichinger L."/>
            <person name="Platzer M."/>
            <person name="Noegel A.A."/>
            <person name="Schaap P."/>
            <person name="Gloeckner G."/>
        </authorList>
    </citation>
    <scope>NUCLEOTIDE SEQUENCE [LARGE SCALE GENOMIC DNA]</scope>
    <source>
        <strain evidence="3">SH3</strain>
    </source>
</reference>
<dbReference type="GeneID" id="14869150"/>
<evidence type="ECO:0000256" key="1">
    <source>
        <dbReference type="SAM" id="MobiDB-lite"/>
    </source>
</evidence>
<dbReference type="PANTHER" id="PTHR38489:SF1">
    <property type="entry name" value="HISTONE CHAPERONE DOMAIN-CONTAINING PROTEIN"/>
    <property type="match status" value="1"/>
</dbReference>
<dbReference type="GO" id="GO:0000492">
    <property type="term" value="P:box C/D snoRNP assembly"/>
    <property type="evidence" value="ECO:0007669"/>
    <property type="project" value="InterPro"/>
</dbReference>
<accession>F4Q4Q3</accession>
<dbReference type="RefSeq" id="XP_004355546.1">
    <property type="nucleotide sequence ID" value="XM_004355493.1"/>
</dbReference>
<dbReference type="PANTHER" id="PTHR38489">
    <property type="entry name" value="HISTONE CHAPERONE DOMAIN-CONTAINING PROTEIN"/>
    <property type="match status" value="1"/>
</dbReference>
<dbReference type="EMBL" id="GL883021">
    <property type="protein sequence ID" value="EGG17062.1"/>
    <property type="molecule type" value="Genomic_DNA"/>
</dbReference>
<dbReference type="Pfam" id="PF15370">
    <property type="entry name" value="NOPCHAP1"/>
    <property type="match status" value="1"/>
</dbReference>
<dbReference type="Proteomes" id="UP000007797">
    <property type="component" value="Unassembled WGS sequence"/>
</dbReference>
<dbReference type="OrthoDB" id="1112980at2759"/>
<dbReference type="KEGG" id="dfa:DFA_08043"/>
<dbReference type="STRING" id="1054147.F4Q4Q3"/>
<protein>
    <submittedName>
        <fullName evidence="2">Uncharacterized protein</fullName>
    </submittedName>
</protein>
<feature type="region of interest" description="Disordered" evidence="1">
    <location>
        <begin position="28"/>
        <end position="52"/>
    </location>
</feature>
<gene>
    <name evidence="2" type="ORF">DFA_08043</name>
</gene>
<keyword evidence="3" id="KW-1185">Reference proteome</keyword>